<dbReference type="Proteomes" id="UP000255129">
    <property type="component" value="Unassembled WGS sequence"/>
</dbReference>
<dbReference type="InterPro" id="IPR019908">
    <property type="entry name" value="Toxin_RalR"/>
</dbReference>
<dbReference type="EMBL" id="UGUA01000002">
    <property type="protein sequence ID" value="SUC35840.1"/>
    <property type="molecule type" value="Genomic_DNA"/>
</dbReference>
<gene>
    <name evidence="1" type="ORF">NCTC12026_02241</name>
</gene>
<name>A0A379G486_9GAMM</name>
<dbReference type="Pfam" id="PF14354">
    <property type="entry name" value="Lar_restr_allev"/>
    <property type="match status" value="1"/>
</dbReference>
<proteinExistence type="predicted"/>
<evidence type="ECO:0000313" key="1">
    <source>
        <dbReference type="EMBL" id="SUC35840.1"/>
    </source>
</evidence>
<reference evidence="1 2" key="1">
    <citation type="submission" date="2018-06" db="EMBL/GenBank/DDBJ databases">
        <authorList>
            <consortium name="Pathogen Informatics"/>
            <person name="Doyle S."/>
        </authorList>
    </citation>
    <scope>NUCLEOTIDE SEQUENCE [LARGE SCALE GENOMIC DNA]</scope>
    <source>
        <strain evidence="1 2">NCTC12026</strain>
    </source>
</reference>
<dbReference type="AlphaFoldDB" id="A0A379G486"/>
<evidence type="ECO:0000313" key="2">
    <source>
        <dbReference type="Proteomes" id="UP000255129"/>
    </source>
</evidence>
<protein>
    <submittedName>
        <fullName evidence="1">Restriction alleviation protein, Lar family</fullName>
    </submittedName>
</protein>
<dbReference type="OrthoDB" id="6455919at2"/>
<accession>A0A379G486</accession>
<dbReference type="NCBIfam" id="TIGR03655">
    <property type="entry name" value="anti_R_Lar"/>
    <property type="match status" value="1"/>
</dbReference>
<dbReference type="RefSeq" id="WP_115164410.1">
    <property type="nucleotide sequence ID" value="NZ_UGUA01000002.1"/>
</dbReference>
<sequence length="61" mass="6885">MNSEISEINPCPFCGSENMTIESYNYRTWFYVRCHGCGAKGPEVNDKPLAISVWNKGVPNE</sequence>
<organism evidence="1 2">
    <name type="scientific">Providencia rustigianii</name>
    <dbReference type="NCBI Taxonomy" id="158850"/>
    <lineage>
        <taxon>Bacteria</taxon>
        <taxon>Pseudomonadati</taxon>
        <taxon>Pseudomonadota</taxon>
        <taxon>Gammaproteobacteria</taxon>
        <taxon>Enterobacterales</taxon>
        <taxon>Morganellaceae</taxon>
        <taxon>Providencia</taxon>
    </lineage>
</organism>